<gene>
    <name evidence="3" type="ORF">CAEBREN_01120</name>
</gene>
<reference evidence="4" key="1">
    <citation type="submission" date="2011-07" db="EMBL/GenBank/DDBJ databases">
        <authorList>
            <consortium name="Caenorhabditis brenneri Sequencing and Analysis Consortium"/>
            <person name="Wilson R.K."/>
        </authorList>
    </citation>
    <scope>NUCLEOTIDE SEQUENCE [LARGE SCALE GENOMIC DNA]</scope>
    <source>
        <strain evidence="4">PB2801</strain>
    </source>
</reference>
<dbReference type="STRING" id="135651.G0MJU9"/>
<evidence type="ECO:0000313" key="3">
    <source>
        <dbReference type="EMBL" id="EGT32388.1"/>
    </source>
</evidence>
<dbReference type="eggNOG" id="ENOG502QQ2D">
    <property type="taxonomic scope" value="Eukaryota"/>
</dbReference>
<organism evidence="4">
    <name type="scientific">Caenorhabditis brenneri</name>
    <name type="common">Nematode worm</name>
    <dbReference type="NCBI Taxonomy" id="135651"/>
    <lineage>
        <taxon>Eukaryota</taxon>
        <taxon>Metazoa</taxon>
        <taxon>Ecdysozoa</taxon>
        <taxon>Nematoda</taxon>
        <taxon>Chromadorea</taxon>
        <taxon>Rhabditida</taxon>
        <taxon>Rhabditina</taxon>
        <taxon>Rhabditomorpha</taxon>
        <taxon>Rhabditoidea</taxon>
        <taxon>Rhabditidae</taxon>
        <taxon>Peloderinae</taxon>
        <taxon>Caenorhabditis</taxon>
    </lineage>
</organism>
<dbReference type="OMA" id="YEREYIG"/>
<evidence type="ECO:0000259" key="2">
    <source>
        <dbReference type="SMART" id="SM00453"/>
    </source>
</evidence>
<evidence type="ECO:0000256" key="1">
    <source>
        <dbReference type="SAM" id="Phobius"/>
    </source>
</evidence>
<keyword evidence="1" id="KW-0472">Membrane</keyword>
<accession>G0MJU9</accession>
<dbReference type="SMART" id="SM00453">
    <property type="entry name" value="WSN"/>
    <property type="match status" value="1"/>
</dbReference>
<sequence>MPSDYQTRLSIIVPVLNEPLIVCFLLSNISIDKWFSEEFSTSIKRMEMISRITNGISLRQGLSKGSVNNEELISELLNLGDVKPTDIIRIDTEELKKLVESIQKLPDALSESKDTEDIEKQLEVLSSLVNIVSKEKKLEEPGKEYLAEVTKIKNSELDWSGFNYYAATSSDLFTAAKNVKNVNLSTIKQHYDAEILLDPLQNRINSITKKFDFKSFEQELKSEVISETKKKLGFFSTVVVTIKSIEQIQYYILYDKTDDPMIKSLENGIIALAAVIDKVWEDLETIHTLETLFVSRLHRRGNHNSKLIPGFLSGTSDLSEILNDLKDSWLQTKVHVQSGNIEKSLHLFRALKDKTEALENFIGTLSDPSSMEMSVIQTQVKFLSQFNQISGVSQGTLKNVLKSSADAKDLIPKNIRTFGNLYDNMNQLYDQFTSIKETFNLHTTFSKKETIDKLNRIKELTPTGDLKEALNNLKKLKESKDLKDVMTILKKAKKFIEIAKETFDMKQTATSISDNYDQMGIYVQQVNKFLEKVKPLKQNDNLSDLKSVFKDIETIREGINNNKFGAKINVDPVIKTIGKTKSALKELDDTINSMKQAKGSEIDELVGMTDATESARNIGSATKAISSMNKFLDMDTSKLESAVEMLQDSSIGNWTAEDEYTLKALASLVIQIPKFKQEIKSFKDSVQPITSSKLSDYSEIFEKAKSVGGITRDFLALSVSVGKLAKLIPEDESELIDEVKDLLVNMDKLCLTYSKYQTGFDESKNTLNNIDLLFTNQKRSKTGRPQTTVLPPTKNAGIVSEVADKMSCPQCQEKEECSTLSAGAIIVIIVASAFVVLIVVTIGLTAYINHLEKKRGKREP</sequence>
<keyword evidence="4" id="KW-1185">Reference proteome</keyword>
<dbReference type="PANTHER" id="PTHR32525:SF0">
    <property type="entry name" value="DOMAIN OF UNKNOWN FUNCTION WSN DOMAIN-CONTAINING PROTEIN-RELATED"/>
    <property type="match status" value="1"/>
</dbReference>
<feature type="transmembrane region" description="Helical" evidence="1">
    <location>
        <begin position="820"/>
        <end position="848"/>
    </location>
</feature>
<feature type="domain" description="Domain of unknown function WSN" evidence="2">
    <location>
        <begin position="37"/>
        <end position="105"/>
    </location>
</feature>
<dbReference type="InParanoid" id="G0MJU9"/>
<protein>
    <recommendedName>
        <fullName evidence="2">Domain of unknown function WSN domain-containing protein</fullName>
    </recommendedName>
</protein>
<dbReference type="InterPro" id="IPR003125">
    <property type="entry name" value="WSN"/>
</dbReference>
<dbReference type="AlphaFoldDB" id="G0MJU9"/>
<name>G0MJU9_CAEBE</name>
<dbReference type="Proteomes" id="UP000008068">
    <property type="component" value="Unassembled WGS sequence"/>
</dbReference>
<dbReference type="OrthoDB" id="5842271at2759"/>
<dbReference type="Pfam" id="PF02206">
    <property type="entry name" value="WSN"/>
    <property type="match status" value="1"/>
</dbReference>
<proteinExistence type="predicted"/>
<dbReference type="PANTHER" id="PTHR32525">
    <property type="entry name" value="PROTEIN-TYROSINE-PHOSPHATASE"/>
    <property type="match status" value="1"/>
</dbReference>
<dbReference type="HOGENOM" id="CLU_003480_0_0_1"/>
<evidence type="ECO:0000313" key="4">
    <source>
        <dbReference type="Proteomes" id="UP000008068"/>
    </source>
</evidence>
<dbReference type="EMBL" id="GL379797">
    <property type="protein sequence ID" value="EGT32388.1"/>
    <property type="molecule type" value="Genomic_DNA"/>
</dbReference>
<keyword evidence="1" id="KW-0812">Transmembrane</keyword>
<keyword evidence="1" id="KW-1133">Transmembrane helix</keyword>